<comment type="caution">
    <text evidence="1">The sequence shown here is derived from an EMBL/GenBank/DDBJ whole genome shotgun (WGS) entry which is preliminary data.</text>
</comment>
<evidence type="ECO:0000313" key="1">
    <source>
        <dbReference type="EMBL" id="MFB9208878.1"/>
    </source>
</evidence>
<reference evidence="1 2" key="1">
    <citation type="submission" date="2024-09" db="EMBL/GenBank/DDBJ databases">
        <authorList>
            <person name="Sun Q."/>
            <person name="Mori K."/>
        </authorList>
    </citation>
    <scope>NUCLEOTIDE SEQUENCE [LARGE SCALE GENOMIC DNA]</scope>
    <source>
        <strain evidence="1 2">CCM 3426</strain>
    </source>
</reference>
<evidence type="ECO:0000313" key="2">
    <source>
        <dbReference type="Proteomes" id="UP001589647"/>
    </source>
</evidence>
<keyword evidence="2" id="KW-1185">Reference proteome</keyword>
<protein>
    <submittedName>
        <fullName evidence="1">Uncharacterized protein</fullName>
    </submittedName>
</protein>
<accession>A0ABV5IXX4</accession>
<dbReference type="Proteomes" id="UP001589647">
    <property type="component" value="Unassembled WGS sequence"/>
</dbReference>
<organism evidence="1 2">
    <name type="scientific">Nonomuraea spiralis</name>
    <dbReference type="NCBI Taxonomy" id="46182"/>
    <lineage>
        <taxon>Bacteria</taxon>
        <taxon>Bacillati</taxon>
        <taxon>Actinomycetota</taxon>
        <taxon>Actinomycetes</taxon>
        <taxon>Streptosporangiales</taxon>
        <taxon>Streptosporangiaceae</taxon>
        <taxon>Nonomuraea</taxon>
    </lineage>
</organism>
<name>A0ABV5IXX4_9ACTN</name>
<dbReference type="RefSeq" id="WP_268246146.1">
    <property type="nucleotide sequence ID" value="NZ_BMRC01000064.1"/>
</dbReference>
<proteinExistence type="predicted"/>
<gene>
    <name evidence="1" type="ORF">ACFFV7_47380</name>
</gene>
<dbReference type="EMBL" id="JBHMEI010000083">
    <property type="protein sequence ID" value="MFB9208878.1"/>
    <property type="molecule type" value="Genomic_DNA"/>
</dbReference>
<sequence length="40" mass="4408">MTVFDNDSHHRVVVRASGTRLYLESAPPTTEHITAALVSK</sequence>